<evidence type="ECO:0008006" key="5">
    <source>
        <dbReference type="Google" id="ProtNLM"/>
    </source>
</evidence>
<feature type="region of interest" description="Disordered" evidence="1">
    <location>
        <begin position="350"/>
        <end position="581"/>
    </location>
</feature>
<feature type="transmembrane region" description="Helical" evidence="2">
    <location>
        <begin position="109"/>
        <end position="128"/>
    </location>
</feature>
<dbReference type="VEuPathDB" id="TriTrypDB:Lsey_0279_0010"/>
<dbReference type="AlphaFoldDB" id="A0A0N1PA63"/>
<feature type="region of interest" description="Disordered" evidence="1">
    <location>
        <begin position="250"/>
        <end position="319"/>
    </location>
</feature>
<proteinExistence type="predicted"/>
<dbReference type="OMA" id="FETNTHE"/>
<gene>
    <name evidence="3" type="ORF">ABL78_6738</name>
</gene>
<sequence length="581" mass="64174">MHIYGKDQQAFHLQRTEAELWWSRVNVLVVVVQLACFLAAIIRTGTNASNSMTNSFFSMSPLQLKSPYLKQGCEYNVTRSHAFFRNVNFKMSPDNVGYFVSRGVLNLRYLMAITAVHVVVSMLNRLWFETNTHEIRYHFVVFRKDMVTTWEMLLMVLGLVMTFGVTEENQIMTDYLTACGTEAGGAYYHSVLPYTELIVSYIVSIVITVINALFAAWNLSMENPRDKLLKEDQMRLEEWRKAMREYYGIPDPAAGANGRNSGEGAAGAPPDGPQPQVTYANNCAATTNPNAPSPQAGSDPATGLQQAQQTARHPQHHHNYHHAIRNGIRKPFSALSNSLRGRTHAVDPLAAVQHQQHHHPSASHPRGRQPQAEGQQPQQTPIPAQGSQQQQQQYKQRQPVQEPPHVGPSVSRPLTPLLNEEYDDEEMGQVSSGGHSPMALQDKRNGHQQQPPQQVPSSHSGRYDLHEVDYDDEPYDSVDIDVTNSSKRGPGSSSAVGHNNNANNNSNAGNSSGHRAAANGAAESDTSTALLNARLSMVPPPPPAYSGDRRQRTQNTREQMLAPPSPMQGGGAETTDDTVLQ</sequence>
<feature type="compositionally biased region" description="Low complexity" evidence="1">
    <location>
        <begin position="491"/>
        <end position="522"/>
    </location>
</feature>
<feature type="compositionally biased region" description="Low complexity" evidence="1">
    <location>
        <begin position="280"/>
        <end position="290"/>
    </location>
</feature>
<reference evidence="3 4" key="1">
    <citation type="journal article" date="2015" name="PLoS Pathog.">
        <title>Leptomonas seymouri: Adaptations to the Dixenous Life Cycle Analyzed by Genome Sequencing, Transcriptome Profiling and Co-infection with Leishmania donovani.</title>
        <authorList>
            <person name="Kraeva N."/>
            <person name="Butenko A."/>
            <person name="Hlavacova J."/>
            <person name="Kostygov A."/>
            <person name="Myskova J."/>
            <person name="Grybchuk D."/>
            <person name="Lestinova T."/>
            <person name="Votypka J."/>
            <person name="Volf P."/>
            <person name="Opperdoes F."/>
            <person name="Flegontov P."/>
            <person name="Lukes J."/>
            <person name="Yurchenko V."/>
        </authorList>
    </citation>
    <scope>NUCLEOTIDE SEQUENCE [LARGE SCALE GENOMIC DNA]</scope>
    <source>
        <strain evidence="3 4">ATCC 30220</strain>
    </source>
</reference>
<feature type="compositionally biased region" description="Low complexity" evidence="1">
    <location>
        <begin position="447"/>
        <end position="460"/>
    </location>
</feature>
<evidence type="ECO:0000256" key="1">
    <source>
        <dbReference type="SAM" id="MobiDB-lite"/>
    </source>
</evidence>
<dbReference type="OrthoDB" id="273279at2759"/>
<evidence type="ECO:0000256" key="2">
    <source>
        <dbReference type="SAM" id="Phobius"/>
    </source>
</evidence>
<keyword evidence="2" id="KW-1133">Transmembrane helix</keyword>
<keyword evidence="2" id="KW-0812">Transmembrane</keyword>
<keyword evidence="2" id="KW-0472">Membrane</keyword>
<name>A0A0N1PA63_LEPSE</name>
<feature type="transmembrane region" description="Helical" evidence="2">
    <location>
        <begin position="149"/>
        <end position="166"/>
    </location>
</feature>
<evidence type="ECO:0000313" key="3">
    <source>
        <dbReference type="EMBL" id="KPI84198.1"/>
    </source>
</evidence>
<feature type="compositionally biased region" description="Basic residues" evidence="1">
    <location>
        <begin position="355"/>
        <end position="367"/>
    </location>
</feature>
<evidence type="ECO:0000313" key="4">
    <source>
        <dbReference type="Proteomes" id="UP000038009"/>
    </source>
</evidence>
<feature type="compositionally biased region" description="Acidic residues" evidence="1">
    <location>
        <begin position="469"/>
        <end position="479"/>
    </location>
</feature>
<dbReference type="Proteomes" id="UP000038009">
    <property type="component" value="Unassembled WGS sequence"/>
</dbReference>
<organism evidence="3 4">
    <name type="scientific">Leptomonas seymouri</name>
    <dbReference type="NCBI Taxonomy" id="5684"/>
    <lineage>
        <taxon>Eukaryota</taxon>
        <taxon>Discoba</taxon>
        <taxon>Euglenozoa</taxon>
        <taxon>Kinetoplastea</taxon>
        <taxon>Metakinetoplastina</taxon>
        <taxon>Trypanosomatida</taxon>
        <taxon>Trypanosomatidae</taxon>
        <taxon>Leishmaniinae</taxon>
        <taxon>Leptomonas</taxon>
    </lineage>
</organism>
<feature type="compositionally biased region" description="Low complexity" evidence="1">
    <location>
        <begin position="368"/>
        <end position="400"/>
    </location>
</feature>
<feature type="transmembrane region" description="Helical" evidence="2">
    <location>
        <begin position="21"/>
        <end position="42"/>
    </location>
</feature>
<comment type="caution">
    <text evidence="3">The sequence shown here is derived from an EMBL/GenBank/DDBJ whole genome shotgun (WGS) entry which is preliminary data.</text>
</comment>
<feature type="compositionally biased region" description="Polar residues" evidence="1">
    <location>
        <begin position="303"/>
        <end position="312"/>
    </location>
</feature>
<keyword evidence="4" id="KW-1185">Reference proteome</keyword>
<feature type="transmembrane region" description="Helical" evidence="2">
    <location>
        <begin position="198"/>
        <end position="220"/>
    </location>
</feature>
<accession>A0A0N1PA63</accession>
<dbReference type="EMBL" id="LJSK01000279">
    <property type="protein sequence ID" value="KPI84198.1"/>
    <property type="molecule type" value="Genomic_DNA"/>
</dbReference>
<protein>
    <recommendedName>
        <fullName evidence="5">Transmembrane protein</fullName>
    </recommendedName>
</protein>